<evidence type="ECO:0000256" key="6">
    <source>
        <dbReference type="ARBA" id="ARBA00022723"/>
    </source>
</evidence>
<evidence type="ECO:0000313" key="14">
    <source>
        <dbReference type="EMBL" id="RVT49642.1"/>
    </source>
</evidence>
<keyword evidence="5 12" id="KW-0812">Transmembrane</keyword>
<keyword evidence="4" id="KW-0997">Cell inner membrane</keyword>
<feature type="domain" description="Fatty acid desaturase" evidence="13">
    <location>
        <begin position="97"/>
        <end position="300"/>
    </location>
</feature>
<evidence type="ECO:0000256" key="8">
    <source>
        <dbReference type="ARBA" id="ARBA00023002"/>
    </source>
</evidence>
<feature type="transmembrane region" description="Helical" evidence="12">
    <location>
        <begin position="205"/>
        <end position="223"/>
    </location>
</feature>
<reference evidence="14 15" key="1">
    <citation type="submission" date="2019-01" db="EMBL/GenBank/DDBJ databases">
        <authorList>
            <person name="Chen W.-M."/>
        </authorList>
    </citation>
    <scope>NUCLEOTIDE SEQUENCE [LARGE SCALE GENOMIC DNA]</scope>
    <source>
        <strain evidence="14 15">ICH-3</strain>
    </source>
</reference>
<dbReference type="EMBL" id="SACT01000007">
    <property type="protein sequence ID" value="RVT49642.1"/>
    <property type="molecule type" value="Genomic_DNA"/>
</dbReference>
<evidence type="ECO:0000256" key="9">
    <source>
        <dbReference type="ARBA" id="ARBA00023004"/>
    </source>
</evidence>
<evidence type="ECO:0000259" key="13">
    <source>
        <dbReference type="Pfam" id="PF00487"/>
    </source>
</evidence>
<dbReference type="PANTHER" id="PTHR38674:SF1">
    <property type="entry name" value="ALKANE 1-MONOOXYGENASE 1"/>
    <property type="match status" value="1"/>
</dbReference>
<keyword evidence="3" id="KW-1003">Cell membrane</keyword>
<feature type="transmembrane region" description="Helical" evidence="12">
    <location>
        <begin position="31"/>
        <end position="50"/>
    </location>
</feature>
<proteinExistence type="inferred from homology"/>
<dbReference type="Pfam" id="PF00487">
    <property type="entry name" value="FA_desaturase"/>
    <property type="match status" value="1"/>
</dbReference>
<evidence type="ECO:0000256" key="11">
    <source>
        <dbReference type="ARBA" id="ARBA00023136"/>
    </source>
</evidence>
<dbReference type="InterPro" id="IPR033885">
    <property type="entry name" value="AlkB/XylM"/>
</dbReference>
<comment type="subcellular location">
    <subcellularLocation>
        <location evidence="1">Cell inner membrane</location>
        <topology evidence="1">Multi-pass membrane protein</topology>
    </subcellularLocation>
</comment>
<protein>
    <recommendedName>
        <fullName evidence="13">Fatty acid desaturase domain-containing protein</fullName>
    </recommendedName>
</protein>
<keyword evidence="15" id="KW-1185">Reference proteome</keyword>
<feature type="transmembrane region" description="Helical" evidence="12">
    <location>
        <begin position="308"/>
        <end position="326"/>
    </location>
</feature>
<accession>A0A3S2U700</accession>
<comment type="similarity">
    <text evidence="2">Belongs to the fatty acid desaturase type 1 family. AlkB subfamily.</text>
</comment>
<dbReference type="GO" id="GO:0006629">
    <property type="term" value="P:lipid metabolic process"/>
    <property type="evidence" value="ECO:0007669"/>
    <property type="project" value="InterPro"/>
</dbReference>
<keyword evidence="9" id="KW-0408">Iron</keyword>
<dbReference type="AlphaFoldDB" id="A0A3S2U700"/>
<evidence type="ECO:0000256" key="5">
    <source>
        <dbReference type="ARBA" id="ARBA00022692"/>
    </source>
</evidence>
<sequence length="353" mass="38757">MLRQCCSAAGYLAMFLMPLLLWAGVVAGLPWLAFGAVVVVFSLLRVLFGAMRPNAYTWSEWLATFLDKLPLAYVPVYLSSVVGSLSVMAGNASALDWVGFALSLWMTGLFATCVVHELIHRRHPAEAMLGHLLAGMCGYPVLGAEHLAHHARPGQVHVAEVPALDESVWSFATRRLLRIAAEFLGRRSQVWAPLHTGATTKRIRWALGATAVAAMGFVTIAGWPGGITFAATALGVAVGVQIITYIQHWGLGEDSLGSAVSYGRGWEDDCRFQAWITLNISLHDIHHRESRLPYYRLSLVPGSPRLPAGYVVLMFTSLVPSIWFRLMRPALARWRDDPTKHRSAGRRVTCFVG</sequence>
<organism evidence="14 15">
    <name type="scientific">Rubrivivax albus</name>
    <dbReference type="NCBI Taxonomy" id="2499835"/>
    <lineage>
        <taxon>Bacteria</taxon>
        <taxon>Pseudomonadati</taxon>
        <taxon>Pseudomonadota</taxon>
        <taxon>Betaproteobacteria</taxon>
        <taxon>Burkholderiales</taxon>
        <taxon>Sphaerotilaceae</taxon>
        <taxon>Rubrivivax</taxon>
    </lineage>
</organism>
<keyword evidence="8" id="KW-0560">Oxidoreductase</keyword>
<evidence type="ECO:0000256" key="2">
    <source>
        <dbReference type="ARBA" id="ARBA00010823"/>
    </source>
</evidence>
<dbReference type="GO" id="GO:0004497">
    <property type="term" value="F:monooxygenase activity"/>
    <property type="evidence" value="ECO:0007669"/>
    <property type="project" value="UniProtKB-KW"/>
</dbReference>
<keyword evidence="6" id="KW-0479">Metal-binding</keyword>
<dbReference type="GO" id="GO:0046872">
    <property type="term" value="F:metal ion binding"/>
    <property type="evidence" value="ECO:0007669"/>
    <property type="project" value="UniProtKB-KW"/>
</dbReference>
<evidence type="ECO:0000256" key="3">
    <source>
        <dbReference type="ARBA" id="ARBA00022475"/>
    </source>
</evidence>
<feature type="transmembrane region" description="Helical" evidence="12">
    <location>
        <begin position="97"/>
        <end position="119"/>
    </location>
</feature>
<evidence type="ECO:0000313" key="15">
    <source>
        <dbReference type="Proteomes" id="UP000288178"/>
    </source>
</evidence>
<dbReference type="Proteomes" id="UP000288178">
    <property type="component" value="Unassembled WGS sequence"/>
</dbReference>
<keyword evidence="11 12" id="KW-0472">Membrane</keyword>
<evidence type="ECO:0000256" key="10">
    <source>
        <dbReference type="ARBA" id="ARBA00023033"/>
    </source>
</evidence>
<keyword evidence="10" id="KW-0503">Monooxygenase</keyword>
<feature type="transmembrane region" description="Helical" evidence="12">
    <location>
        <begin position="7"/>
        <end position="25"/>
    </location>
</feature>
<dbReference type="PANTHER" id="PTHR38674">
    <property type="entry name" value="ALKANE 1-MONOOXYGENASE 1"/>
    <property type="match status" value="1"/>
</dbReference>
<comment type="caution">
    <text evidence="14">The sequence shown here is derived from an EMBL/GenBank/DDBJ whole genome shotgun (WGS) entry which is preliminary data.</text>
</comment>
<evidence type="ECO:0000256" key="4">
    <source>
        <dbReference type="ARBA" id="ARBA00022519"/>
    </source>
</evidence>
<dbReference type="RefSeq" id="WP_128199814.1">
    <property type="nucleotide sequence ID" value="NZ_SACT01000007.1"/>
</dbReference>
<dbReference type="OrthoDB" id="4759734at2"/>
<evidence type="ECO:0000256" key="12">
    <source>
        <dbReference type="SAM" id="Phobius"/>
    </source>
</evidence>
<dbReference type="InterPro" id="IPR005804">
    <property type="entry name" value="FA_desaturase_dom"/>
</dbReference>
<evidence type="ECO:0000256" key="1">
    <source>
        <dbReference type="ARBA" id="ARBA00004429"/>
    </source>
</evidence>
<evidence type="ECO:0000256" key="7">
    <source>
        <dbReference type="ARBA" id="ARBA00022989"/>
    </source>
</evidence>
<keyword evidence="7 12" id="KW-1133">Transmembrane helix</keyword>
<gene>
    <name evidence="14" type="ORF">ENE75_18515</name>
</gene>
<dbReference type="GO" id="GO:0005886">
    <property type="term" value="C:plasma membrane"/>
    <property type="evidence" value="ECO:0007669"/>
    <property type="project" value="UniProtKB-SubCell"/>
</dbReference>
<name>A0A3S2U700_9BURK</name>
<feature type="transmembrane region" description="Helical" evidence="12">
    <location>
        <begin position="71"/>
        <end position="91"/>
    </location>
</feature>